<feature type="non-terminal residue" evidence="1">
    <location>
        <position position="1"/>
    </location>
</feature>
<proteinExistence type="predicted"/>
<evidence type="ECO:0000313" key="1">
    <source>
        <dbReference type="EMBL" id="HIT93625.1"/>
    </source>
</evidence>
<accession>A0A9D1KR19</accession>
<reference evidence="1" key="2">
    <citation type="journal article" date="2021" name="PeerJ">
        <title>Extensive microbial diversity within the chicken gut microbiome revealed by metagenomics and culture.</title>
        <authorList>
            <person name="Gilroy R."/>
            <person name="Ravi A."/>
            <person name="Getino M."/>
            <person name="Pursley I."/>
            <person name="Horton D.L."/>
            <person name="Alikhan N.F."/>
            <person name="Baker D."/>
            <person name="Gharbi K."/>
            <person name="Hall N."/>
            <person name="Watson M."/>
            <person name="Adriaenssens E.M."/>
            <person name="Foster-Nyarko E."/>
            <person name="Jarju S."/>
            <person name="Secka A."/>
            <person name="Antonio M."/>
            <person name="Oren A."/>
            <person name="Chaudhuri R.R."/>
            <person name="La Ragione R."/>
            <person name="Hildebrand F."/>
            <person name="Pallen M.J."/>
        </authorList>
    </citation>
    <scope>NUCLEOTIDE SEQUENCE</scope>
    <source>
        <strain evidence="1">ChiBcec7-5410</strain>
    </source>
</reference>
<dbReference type="Proteomes" id="UP000824160">
    <property type="component" value="Unassembled WGS sequence"/>
</dbReference>
<protein>
    <submittedName>
        <fullName evidence="1">Uncharacterized protein</fullName>
    </submittedName>
</protein>
<name>A0A9D1KR19_9FIRM</name>
<dbReference type="AlphaFoldDB" id="A0A9D1KR19"/>
<reference evidence="1" key="1">
    <citation type="submission" date="2020-10" db="EMBL/GenBank/DDBJ databases">
        <authorList>
            <person name="Gilroy R."/>
        </authorList>
    </citation>
    <scope>NUCLEOTIDE SEQUENCE</scope>
    <source>
        <strain evidence="1">ChiBcec7-5410</strain>
    </source>
</reference>
<gene>
    <name evidence="1" type="ORF">IAC43_00415</name>
</gene>
<sequence>LSLSLLSGCSADNGSIRTPEKVLKHIEQVVSEDSTSIHQLWSDEFMQDYKDFRDKVDSQTPAHFDYYTNTVEGDPIYYHLDYNGEDFYLCSDDTADRFRGADYYEFPIYRYLIENLDTRTDGTEMIDVYLSNIENPSRETETSGECYQLFAYSPE</sequence>
<dbReference type="EMBL" id="DVLW01000015">
    <property type="protein sequence ID" value="HIT93625.1"/>
    <property type="molecule type" value="Genomic_DNA"/>
</dbReference>
<comment type="caution">
    <text evidence="1">The sequence shown here is derived from an EMBL/GenBank/DDBJ whole genome shotgun (WGS) entry which is preliminary data.</text>
</comment>
<organism evidence="1 2">
    <name type="scientific">Candidatus Faecivivens stercoripullorum</name>
    <dbReference type="NCBI Taxonomy" id="2840805"/>
    <lineage>
        <taxon>Bacteria</taxon>
        <taxon>Bacillati</taxon>
        <taxon>Bacillota</taxon>
        <taxon>Clostridia</taxon>
        <taxon>Eubacteriales</taxon>
        <taxon>Oscillospiraceae</taxon>
        <taxon>Oscillospiraceae incertae sedis</taxon>
        <taxon>Candidatus Faecivivens</taxon>
    </lineage>
</organism>
<evidence type="ECO:0000313" key="2">
    <source>
        <dbReference type="Proteomes" id="UP000824160"/>
    </source>
</evidence>